<evidence type="ECO:0000256" key="1">
    <source>
        <dbReference type="SAM" id="MobiDB-lite"/>
    </source>
</evidence>
<feature type="chain" id="PRO_5039467474" evidence="2">
    <location>
        <begin position="23"/>
        <end position="74"/>
    </location>
</feature>
<keyword evidence="2" id="KW-0732">Signal</keyword>
<dbReference type="AlphaFoldDB" id="A0A9D1M6E5"/>
<name>A0A9D1M6E5_9BACT</name>
<reference evidence="3" key="1">
    <citation type="submission" date="2020-10" db="EMBL/GenBank/DDBJ databases">
        <authorList>
            <person name="Gilroy R."/>
        </authorList>
    </citation>
    <scope>NUCLEOTIDE SEQUENCE</scope>
    <source>
        <strain evidence="3">CHK158-818</strain>
    </source>
</reference>
<evidence type="ECO:0000256" key="2">
    <source>
        <dbReference type="SAM" id="SignalP"/>
    </source>
</evidence>
<feature type="compositionally biased region" description="Basic and acidic residues" evidence="1">
    <location>
        <begin position="43"/>
        <end position="57"/>
    </location>
</feature>
<evidence type="ECO:0000313" key="3">
    <source>
        <dbReference type="EMBL" id="HIU54452.1"/>
    </source>
</evidence>
<feature type="region of interest" description="Disordered" evidence="1">
    <location>
        <begin position="38"/>
        <end position="57"/>
    </location>
</feature>
<reference evidence="3" key="2">
    <citation type="journal article" date="2021" name="PeerJ">
        <title>Extensive microbial diversity within the chicken gut microbiome revealed by metagenomics and culture.</title>
        <authorList>
            <person name="Gilroy R."/>
            <person name="Ravi A."/>
            <person name="Getino M."/>
            <person name="Pursley I."/>
            <person name="Horton D.L."/>
            <person name="Alikhan N.F."/>
            <person name="Baker D."/>
            <person name="Gharbi K."/>
            <person name="Hall N."/>
            <person name="Watson M."/>
            <person name="Adriaenssens E.M."/>
            <person name="Foster-Nyarko E."/>
            <person name="Jarju S."/>
            <person name="Secka A."/>
            <person name="Antonio M."/>
            <person name="Oren A."/>
            <person name="Chaudhuri R.R."/>
            <person name="La Ragione R."/>
            <person name="Hildebrand F."/>
            <person name="Pallen M.J."/>
        </authorList>
    </citation>
    <scope>NUCLEOTIDE SEQUENCE</scope>
    <source>
        <strain evidence="3">CHK158-818</strain>
    </source>
</reference>
<evidence type="ECO:0000313" key="4">
    <source>
        <dbReference type="Proteomes" id="UP000824112"/>
    </source>
</evidence>
<proteinExistence type="predicted"/>
<gene>
    <name evidence="3" type="ORF">IAB03_01440</name>
</gene>
<dbReference type="EMBL" id="DVNA01000035">
    <property type="protein sequence ID" value="HIU54452.1"/>
    <property type="molecule type" value="Genomic_DNA"/>
</dbReference>
<comment type="caution">
    <text evidence="3">The sequence shown here is derived from an EMBL/GenBank/DDBJ whole genome shotgun (WGS) entry which is preliminary data.</text>
</comment>
<feature type="signal peptide" evidence="2">
    <location>
        <begin position="1"/>
        <end position="22"/>
    </location>
</feature>
<organism evidence="3 4">
    <name type="scientific">Candidatus Gallibacteroides avistercoris</name>
    <dbReference type="NCBI Taxonomy" id="2840833"/>
    <lineage>
        <taxon>Bacteria</taxon>
        <taxon>Pseudomonadati</taxon>
        <taxon>Bacteroidota</taxon>
        <taxon>Bacteroidia</taxon>
        <taxon>Bacteroidales</taxon>
        <taxon>Bacteroidaceae</taxon>
        <taxon>Bacteroidaceae incertae sedis</taxon>
        <taxon>Candidatus Gallibacteroides</taxon>
    </lineage>
</organism>
<protein>
    <submittedName>
        <fullName evidence="3">Uncharacterized protein</fullName>
    </submittedName>
</protein>
<dbReference type="Proteomes" id="UP000824112">
    <property type="component" value="Unassembled WGS sequence"/>
</dbReference>
<sequence length="74" mass="8197">MKKRLFFMCMALAGITATGAIAQTEKREKAKSECCTPKSTCKKQADCPDKKKKDCDCPQKACVKPARKNPSKNQ</sequence>
<accession>A0A9D1M6E5</accession>